<dbReference type="Proteomes" id="UP000675747">
    <property type="component" value="Unassembled WGS sequence"/>
</dbReference>
<evidence type="ECO:0000313" key="1">
    <source>
        <dbReference type="EMBL" id="MBR0560950.1"/>
    </source>
</evidence>
<protein>
    <submittedName>
        <fullName evidence="1">Glucosylglycerol 3-phosphatase</fullName>
        <ecNumber evidence="1">3.1.3.69</ecNumber>
    </submittedName>
</protein>
<dbReference type="NCBIfam" id="TIGR02399">
    <property type="entry name" value="salt_tol_Pase"/>
    <property type="match status" value="1"/>
</dbReference>
<organism evidence="1">
    <name type="scientific">Coralloluteibacterium stylophorae</name>
    <dbReference type="NCBI Taxonomy" id="1776034"/>
    <lineage>
        <taxon>Bacteria</taxon>
        <taxon>Pseudomonadati</taxon>
        <taxon>Pseudomonadota</taxon>
        <taxon>Gammaproteobacteria</taxon>
        <taxon>Lysobacterales</taxon>
        <taxon>Lysobacteraceae</taxon>
        <taxon>Coralloluteibacterium</taxon>
    </lineage>
</organism>
<dbReference type="AlphaFoldDB" id="A0A8J7VQ49"/>
<name>A0A8J7VQ49_9GAMM</name>
<dbReference type="RefSeq" id="WP_211924917.1">
    <property type="nucleotide sequence ID" value="NZ_JAGQFT020000005.1"/>
</dbReference>
<gene>
    <name evidence="1" type="primary">stpA</name>
    <name evidence="1" type="ORF">KB893_00225</name>
    <name evidence="2" type="ORF">KB893_009230</name>
</gene>
<sequence length="427" mass="47064">MHAPTPAFSLDHAGLLETLAATDDLLLIQDLDGVCMGLVRDPLTRRIERRYVDAARRLAGHFYVLTNGEHIGSRGLNAIVEQAFEAPEHPREQGFYLPGLAGGGVQLQDRFGRVSHPGVTDAELAFLQGVPERAGAFLAGLLSAPPYAIGDDELERLVAASVLDNPVSPTVNLNTLHHRFLQRAALYRQLQREVEAFMGQLLQEATAAGLGDSFFVHYAPNLGRDDAGNERIRYAEGDHAGTTDFQFMLAGAVKEVGVLVILNHYYRQHTGSWPLGEHFNARQAPRGHEALLRLAREHFDPARLPHIVGVGDTVTSHPETVDGRTRWLRGGSDRGFLTLVQELGAAFDRPASVVYIDSSRGEVRRPGVDADLLRRCAERPDLDPWPAFAGISDRDDPLRLDVVFPGGHADYVAFFCELARRRSMRAR</sequence>
<dbReference type="EMBL" id="JAGQFT020000005">
    <property type="protein sequence ID" value="MBS7457316.1"/>
    <property type="molecule type" value="Genomic_DNA"/>
</dbReference>
<dbReference type="Pfam" id="PF09506">
    <property type="entry name" value="Salt_tol_Pase"/>
    <property type="match status" value="1"/>
</dbReference>
<keyword evidence="3" id="KW-1185">Reference proteome</keyword>
<accession>A0A8J7VQ49</accession>
<dbReference type="EC" id="3.1.3.69" evidence="1"/>
<proteinExistence type="predicted"/>
<dbReference type="EMBL" id="JAGQFT010000001">
    <property type="protein sequence ID" value="MBR0560950.1"/>
    <property type="molecule type" value="Genomic_DNA"/>
</dbReference>
<reference evidence="2 3" key="1">
    <citation type="journal article" date="2021" name="Microbiol. Resour. Announc.">
        <title>Draft Genome Sequence of Coralloluteibacterium stylophorae LMG 29479T.</title>
        <authorList>
            <person name="Karlyshev A.V."/>
            <person name="Kudryashova E.B."/>
            <person name="Ariskina E.V."/>
            <person name="Conroy A.P."/>
            <person name="Abidueva E.Y."/>
        </authorList>
    </citation>
    <scope>NUCLEOTIDE SEQUENCE [LARGE SCALE GENOMIC DNA]</scope>
    <source>
        <strain evidence="2 3">LMG 29479</strain>
    </source>
</reference>
<reference evidence="1" key="2">
    <citation type="submission" date="2021-04" db="EMBL/GenBank/DDBJ databases">
        <authorList>
            <person name="Karlyshev A.V."/>
        </authorList>
    </citation>
    <scope>NUCLEOTIDE SEQUENCE</scope>
    <source>
        <strain evidence="1">LMG 29479</strain>
    </source>
</reference>
<dbReference type="InterPro" id="IPR012765">
    <property type="entry name" value="GGPPase"/>
</dbReference>
<evidence type="ECO:0000313" key="3">
    <source>
        <dbReference type="Proteomes" id="UP000675747"/>
    </source>
</evidence>
<dbReference type="GO" id="GO:0050530">
    <property type="term" value="F:glucosylglycerol 3-phosphatase activity"/>
    <property type="evidence" value="ECO:0007669"/>
    <property type="project" value="UniProtKB-EC"/>
</dbReference>
<comment type="caution">
    <text evidence="1">The sequence shown here is derived from an EMBL/GenBank/DDBJ whole genome shotgun (WGS) entry which is preliminary data.</text>
</comment>
<evidence type="ECO:0000313" key="2">
    <source>
        <dbReference type="EMBL" id="MBS7457316.1"/>
    </source>
</evidence>
<keyword evidence="1" id="KW-0378">Hydrolase</keyword>